<dbReference type="EMBL" id="CAXLJL010000378">
    <property type="protein sequence ID" value="CAL5137043.1"/>
    <property type="molecule type" value="Genomic_DNA"/>
</dbReference>
<evidence type="ECO:0000256" key="3">
    <source>
        <dbReference type="ARBA" id="ARBA00022771"/>
    </source>
</evidence>
<feature type="domain" description="C2HC/C3H-type" evidence="7">
    <location>
        <begin position="9"/>
        <end position="38"/>
    </location>
</feature>
<keyword evidence="1" id="KW-0479">Metal-binding</keyword>
<dbReference type="PANTHER" id="PTHR13555">
    <property type="entry name" value="C2H2 ZINC FINGER CGI-62-RELATED"/>
    <property type="match status" value="1"/>
</dbReference>
<dbReference type="Proteomes" id="UP001497525">
    <property type="component" value="Unassembled WGS sequence"/>
</dbReference>
<evidence type="ECO:0000256" key="6">
    <source>
        <dbReference type="SAM" id="MobiDB-lite"/>
    </source>
</evidence>
<dbReference type="GO" id="GO:0008270">
    <property type="term" value="F:zinc ion binding"/>
    <property type="evidence" value="ECO:0007669"/>
    <property type="project" value="UniProtKB-KW"/>
</dbReference>
<feature type="compositionally biased region" description="Basic and acidic residues" evidence="6">
    <location>
        <begin position="155"/>
        <end position="167"/>
    </location>
</feature>
<evidence type="ECO:0000256" key="1">
    <source>
        <dbReference type="ARBA" id="ARBA00022723"/>
    </source>
</evidence>
<reference evidence="8" key="1">
    <citation type="submission" date="2024-06" db="EMBL/GenBank/DDBJ databases">
        <authorList>
            <person name="Liu X."/>
            <person name="Lenzi L."/>
            <person name="Haldenby T S."/>
            <person name="Uol C."/>
        </authorList>
    </citation>
    <scope>NUCLEOTIDE SEQUENCE</scope>
</reference>
<dbReference type="PROSITE" id="PS52027">
    <property type="entry name" value="ZF_C2HC_C3H"/>
    <property type="match status" value="4"/>
</dbReference>
<keyword evidence="3 5" id="KW-0863">Zinc-finger</keyword>
<evidence type="ECO:0000259" key="7">
    <source>
        <dbReference type="PROSITE" id="PS52027"/>
    </source>
</evidence>
<feature type="domain" description="C2HC/C3H-type" evidence="7">
    <location>
        <begin position="120"/>
        <end position="149"/>
    </location>
</feature>
<feature type="domain" description="C2HC/C3H-type" evidence="7">
    <location>
        <begin position="192"/>
        <end position="221"/>
    </location>
</feature>
<evidence type="ECO:0000313" key="8">
    <source>
        <dbReference type="EMBL" id="CAL5137043.1"/>
    </source>
</evidence>
<evidence type="ECO:0000313" key="9">
    <source>
        <dbReference type="Proteomes" id="UP001497525"/>
    </source>
</evidence>
<name>A0AAV2TKZ3_CALDB</name>
<evidence type="ECO:0000256" key="5">
    <source>
        <dbReference type="PROSITE-ProRule" id="PRU01371"/>
    </source>
</evidence>
<dbReference type="InterPro" id="IPR049899">
    <property type="entry name" value="Znf_C2HC_C3H"/>
</dbReference>
<proteinExistence type="predicted"/>
<dbReference type="InterPro" id="IPR026319">
    <property type="entry name" value="ZC2HC1A/B-like"/>
</dbReference>
<keyword evidence="4" id="KW-0862">Zinc</keyword>
<dbReference type="Pfam" id="PF13913">
    <property type="entry name" value="zf-C2HC_2"/>
    <property type="match status" value="4"/>
</dbReference>
<protein>
    <recommendedName>
        <fullName evidence="7">C2HC/C3H-type domain-containing protein</fullName>
    </recommendedName>
</protein>
<keyword evidence="2" id="KW-0677">Repeat</keyword>
<evidence type="ECO:0000256" key="4">
    <source>
        <dbReference type="ARBA" id="ARBA00022833"/>
    </source>
</evidence>
<evidence type="ECO:0000256" key="2">
    <source>
        <dbReference type="ARBA" id="ARBA00022737"/>
    </source>
</evidence>
<feature type="domain" description="C2HC/C3H-type" evidence="7">
    <location>
        <begin position="76"/>
        <end position="105"/>
    </location>
</feature>
<feature type="region of interest" description="Disordered" evidence="6">
    <location>
        <begin position="154"/>
        <end position="176"/>
    </location>
</feature>
<comment type="caution">
    <text evidence="8">The sequence shown here is derived from an EMBL/GenBank/DDBJ whole genome shotgun (WGS) entry which is preliminary data.</text>
</comment>
<dbReference type="PANTHER" id="PTHR13555:SF68">
    <property type="entry name" value="ZINC FINGER PROTEIN 474"/>
    <property type="match status" value="1"/>
</dbReference>
<accession>A0AAV2TKZ3</accession>
<sequence length="221" mass="25291">MNRTATKPKTVVCYICGREFGTTSIGVHEPQCLKKWKAENDRLPREKRRSEPTKIDRNNMNLGESNALAWQSAKSQLIQCSKCGRRFLPDRLEVHQRSCLEGGGKQRDDMASTKPPTKPRTVVCYICGREFGTKSIGIHEPQCLKKWHVQNDQLPRGERRKPPERPPELPQSSGSYDISSYNEIAYEASKANLVPCSVCGRRFKQDRIQIHENICKKTHKL</sequence>
<dbReference type="AlphaFoldDB" id="A0AAV2TKZ3"/>
<organism evidence="8 9">
    <name type="scientific">Calicophoron daubneyi</name>
    <name type="common">Rumen fluke</name>
    <name type="synonym">Paramphistomum daubneyi</name>
    <dbReference type="NCBI Taxonomy" id="300641"/>
    <lineage>
        <taxon>Eukaryota</taxon>
        <taxon>Metazoa</taxon>
        <taxon>Spiralia</taxon>
        <taxon>Lophotrochozoa</taxon>
        <taxon>Platyhelminthes</taxon>
        <taxon>Trematoda</taxon>
        <taxon>Digenea</taxon>
        <taxon>Plagiorchiida</taxon>
        <taxon>Pronocephalata</taxon>
        <taxon>Paramphistomoidea</taxon>
        <taxon>Paramphistomidae</taxon>
        <taxon>Calicophoron</taxon>
    </lineage>
</organism>
<gene>
    <name evidence="8" type="ORF">CDAUBV1_LOCUS11318</name>
</gene>
<dbReference type="Gene3D" id="3.30.160.60">
    <property type="entry name" value="Classic Zinc Finger"/>
    <property type="match status" value="4"/>
</dbReference>